<dbReference type="PANTHER" id="PTHR36357">
    <property type="entry name" value="OS03G0148300 PROTEIN"/>
    <property type="match status" value="1"/>
</dbReference>
<evidence type="ECO:0000313" key="3">
    <source>
        <dbReference type="EMBL" id="PRQ58154.1"/>
    </source>
</evidence>
<dbReference type="Proteomes" id="UP000238479">
    <property type="component" value="Chromosome 1"/>
</dbReference>
<dbReference type="Gramene" id="PRQ58154">
    <property type="protein sequence ID" value="PRQ58154"/>
    <property type="gene ID" value="RchiOBHm_Chr1g0356151"/>
</dbReference>
<dbReference type="PANTHER" id="PTHR36357:SF1">
    <property type="entry name" value="OS03G0148300 PROTEIN"/>
    <property type="match status" value="1"/>
</dbReference>
<name>A0A2P6SHJ6_ROSCH</name>
<keyword evidence="2" id="KW-0472">Membrane</keyword>
<keyword evidence="2" id="KW-1133">Transmembrane helix</keyword>
<evidence type="ECO:0000256" key="1">
    <source>
        <dbReference type="SAM" id="MobiDB-lite"/>
    </source>
</evidence>
<feature type="transmembrane region" description="Helical" evidence="2">
    <location>
        <begin position="6"/>
        <end position="25"/>
    </location>
</feature>
<dbReference type="EMBL" id="PDCK01000039">
    <property type="protein sequence ID" value="PRQ58154.1"/>
    <property type="molecule type" value="Genomic_DNA"/>
</dbReference>
<dbReference type="Gene3D" id="3.30.70.260">
    <property type="match status" value="1"/>
</dbReference>
<dbReference type="OMA" id="DESWKEW"/>
<evidence type="ECO:0000256" key="2">
    <source>
        <dbReference type="SAM" id="Phobius"/>
    </source>
</evidence>
<dbReference type="OrthoDB" id="75833at2759"/>
<dbReference type="STRING" id="74649.A0A2P6SHJ6"/>
<evidence type="ECO:0000313" key="4">
    <source>
        <dbReference type="Proteomes" id="UP000238479"/>
    </source>
</evidence>
<reference evidence="3 4" key="1">
    <citation type="journal article" date="2018" name="Nat. Genet.">
        <title>The Rosa genome provides new insights in the design of modern roses.</title>
        <authorList>
            <person name="Bendahmane M."/>
        </authorList>
    </citation>
    <scope>NUCLEOTIDE SEQUENCE [LARGE SCALE GENOMIC DNA]</scope>
    <source>
        <strain evidence="4">cv. Old Blush</strain>
    </source>
</reference>
<dbReference type="AlphaFoldDB" id="A0A2P6SHJ6"/>
<gene>
    <name evidence="3" type="ORF">RchiOBHm_Chr1g0356151</name>
</gene>
<organism evidence="3 4">
    <name type="scientific">Rosa chinensis</name>
    <name type="common">China rose</name>
    <dbReference type="NCBI Taxonomy" id="74649"/>
    <lineage>
        <taxon>Eukaryota</taxon>
        <taxon>Viridiplantae</taxon>
        <taxon>Streptophyta</taxon>
        <taxon>Embryophyta</taxon>
        <taxon>Tracheophyta</taxon>
        <taxon>Spermatophyta</taxon>
        <taxon>Magnoliopsida</taxon>
        <taxon>eudicotyledons</taxon>
        <taxon>Gunneridae</taxon>
        <taxon>Pentapetalae</taxon>
        <taxon>rosids</taxon>
        <taxon>fabids</taxon>
        <taxon>Rosales</taxon>
        <taxon>Rosaceae</taxon>
        <taxon>Rosoideae</taxon>
        <taxon>Rosoideae incertae sedis</taxon>
        <taxon>Rosa</taxon>
    </lineage>
</organism>
<proteinExistence type="predicted"/>
<feature type="region of interest" description="Disordered" evidence="1">
    <location>
        <begin position="191"/>
        <end position="213"/>
    </location>
</feature>
<sequence length="213" mass="24510">MPNPRAPFPFLVTVLVFFILPLIFFPNGGYVRFAEGGKRRVHITDDLDDVVDDEEDDTWKEWGKKSTQHFDLPPNDMSKMELSEIQAEMMKRHSGPVFGFIKLRLGVKRTRDMVAEIAMKWSKVLRTGSIGVRFMGVDMSTIMVTMERGQDMTELKEFVLSQPEAYEIKIGDQVFRRPGDPPLDQIVEKLQNERKGIENDGSTESNRQVKEEL</sequence>
<keyword evidence="2" id="KW-0812">Transmembrane</keyword>
<comment type="caution">
    <text evidence="3">The sequence shown here is derived from an EMBL/GenBank/DDBJ whole genome shotgun (WGS) entry which is preliminary data.</text>
</comment>
<protein>
    <submittedName>
        <fullName evidence="3">Putative mesoderm development candidate 2</fullName>
    </submittedName>
</protein>
<keyword evidence="4" id="KW-1185">Reference proteome</keyword>
<accession>A0A2P6SHJ6</accession>